<name>A0A1H4CVQ7_9BURK</name>
<dbReference type="EMBL" id="FNRQ01000002">
    <property type="protein sequence ID" value="SEA64471.1"/>
    <property type="molecule type" value="Genomic_DNA"/>
</dbReference>
<protein>
    <submittedName>
        <fullName evidence="1">Uncharacterized protein</fullName>
    </submittedName>
</protein>
<reference evidence="2" key="1">
    <citation type="submission" date="2016-10" db="EMBL/GenBank/DDBJ databases">
        <authorList>
            <person name="Varghese N."/>
            <person name="Submissions S."/>
        </authorList>
    </citation>
    <scope>NUCLEOTIDE SEQUENCE [LARGE SCALE GENOMIC DNA]</scope>
    <source>
        <strain evidence="2">LMG 24000</strain>
    </source>
</reference>
<evidence type="ECO:0000313" key="1">
    <source>
        <dbReference type="EMBL" id="SEA64471.1"/>
    </source>
</evidence>
<proteinExistence type="predicted"/>
<organism evidence="1 2">
    <name type="scientific">Paraburkholderia sartisoli</name>
    <dbReference type="NCBI Taxonomy" id="83784"/>
    <lineage>
        <taxon>Bacteria</taxon>
        <taxon>Pseudomonadati</taxon>
        <taxon>Pseudomonadota</taxon>
        <taxon>Betaproteobacteria</taxon>
        <taxon>Burkholderiales</taxon>
        <taxon>Burkholderiaceae</taxon>
        <taxon>Paraburkholderia</taxon>
    </lineage>
</organism>
<accession>A0A1H4CVQ7</accession>
<dbReference type="AlphaFoldDB" id="A0A1H4CVQ7"/>
<sequence length="38" mass="4430">MMYLSVGTACPERRFEERLQAMQQLRGRAGTQNDREIS</sequence>
<keyword evidence="2" id="KW-1185">Reference proteome</keyword>
<gene>
    <name evidence="1" type="ORF">SAMN05192564_102517</name>
</gene>
<dbReference type="Proteomes" id="UP000198638">
    <property type="component" value="Unassembled WGS sequence"/>
</dbReference>
<evidence type="ECO:0000313" key="2">
    <source>
        <dbReference type="Proteomes" id="UP000198638"/>
    </source>
</evidence>